<reference evidence="1" key="1">
    <citation type="journal article" date="2012" name="PLoS ONE">
        <title>Gene sets for utilization of primary and secondary nutrition supplies in the distal gut of endangered iberian lynx.</title>
        <authorList>
            <person name="Alcaide M."/>
            <person name="Messina E."/>
            <person name="Richter M."/>
            <person name="Bargiela R."/>
            <person name="Peplies J."/>
            <person name="Huws S.A."/>
            <person name="Newbold C.J."/>
            <person name="Golyshin P.N."/>
            <person name="Simon M.A."/>
            <person name="Lopez G."/>
            <person name="Yakimov M.M."/>
            <person name="Ferrer M."/>
        </authorList>
    </citation>
    <scope>NUCLEOTIDE SEQUENCE</scope>
</reference>
<evidence type="ECO:0000313" key="1">
    <source>
        <dbReference type="EMBL" id="EJX00044.1"/>
    </source>
</evidence>
<dbReference type="AlphaFoldDB" id="J9FZR3"/>
<name>J9FZR3_9ZZZZ</name>
<protein>
    <submittedName>
        <fullName evidence="1">Uncharacterized protein</fullName>
    </submittedName>
</protein>
<sequence>MDDGGEGDDGPRLGLVGAADAPLLGVEVVSPRSEVLCEAQGEPLVADRDEALRGRRR</sequence>
<organism evidence="1">
    <name type="scientific">gut metagenome</name>
    <dbReference type="NCBI Taxonomy" id="749906"/>
    <lineage>
        <taxon>unclassified sequences</taxon>
        <taxon>metagenomes</taxon>
        <taxon>organismal metagenomes</taxon>
    </lineage>
</organism>
<accession>J9FZR3</accession>
<comment type="caution">
    <text evidence="1">The sequence shown here is derived from an EMBL/GenBank/DDBJ whole genome shotgun (WGS) entry which is preliminary data.</text>
</comment>
<gene>
    <name evidence="1" type="ORF">EVA_11851</name>
</gene>
<dbReference type="EMBL" id="AMCI01003548">
    <property type="protein sequence ID" value="EJX00044.1"/>
    <property type="molecule type" value="Genomic_DNA"/>
</dbReference>
<proteinExistence type="predicted"/>